<gene>
    <name evidence="1" type="ORF">EL18_01355</name>
</gene>
<dbReference type="RefSeq" id="WP_152552963.1">
    <property type="nucleotide sequence ID" value="NZ_JMQM01000001.1"/>
</dbReference>
<sequence>MIETTFFAAADRKYEDFVIPYAASALRFNKEARVEICIEDPRRFYLQNQQPLEILEEYFPGRLLLRSGLFDNVVANSVRFLERPQVPTEYVYFGDIDILVLERITPMHLKHMEKTGLPYSNVLRSEGGKLSGLHFTRSEAFYPISPPDNFDLSRGNDEHLLFEIVSKRSALPEISDKFRPLHGIHLSPNRRPRGKVGEPDWSIAPYHASAFRFLIDQPFFKSLCPLFSKRVKVFLMLAHAIIDAEYAGELGDEGRKVAAQWRDQLIAAL</sequence>
<dbReference type="eggNOG" id="ENOG5033MAT">
    <property type="taxonomic scope" value="Bacteria"/>
</dbReference>
<reference evidence="1 2" key="1">
    <citation type="submission" date="2014-05" db="EMBL/GenBank/DDBJ databases">
        <title>Draft Genome Sequence of Nitratireductor basaltis Strain UMTGB225, A Marine Bacterium Isolated from Green Barrel Tunicate.</title>
        <authorList>
            <person name="Gan H.Y."/>
        </authorList>
    </citation>
    <scope>NUCLEOTIDE SEQUENCE [LARGE SCALE GENOMIC DNA]</scope>
    <source>
        <strain evidence="1 2">UMTGB225</strain>
    </source>
</reference>
<keyword evidence="2" id="KW-1185">Reference proteome</keyword>
<dbReference type="STRING" id="472175.EL18_01355"/>
<dbReference type="Proteomes" id="UP000053675">
    <property type="component" value="Unassembled WGS sequence"/>
</dbReference>
<dbReference type="AlphaFoldDB" id="A0A084UBI8"/>
<evidence type="ECO:0000313" key="1">
    <source>
        <dbReference type="EMBL" id="KFB10324.1"/>
    </source>
</evidence>
<proteinExistence type="predicted"/>
<dbReference type="EMBL" id="JMQM01000001">
    <property type="protein sequence ID" value="KFB10324.1"/>
    <property type="molecule type" value="Genomic_DNA"/>
</dbReference>
<organism evidence="1 2">
    <name type="scientific">Nitratireductor basaltis</name>
    <dbReference type="NCBI Taxonomy" id="472175"/>
    <lineage>
        <taxon>Bacteria</taxon>
        <taxon>Pseudomonadati</taxon>
        <taxon>Pseudomonadota</taxon>
        <taxon>Alphaproteobacteria</taxon>
        <taxon>Hyphomicrobiales</taxon>
        <taxon>Phyllobacteriaceae</taxon>
        <taxon>Nitratireductor</taxon>
    </lineage>
</organism>
<comment type="caution">
    <text evidence="1">The sequence shown here is derived from an EMBL/GenBank/DDBJ whole genome shotgun (WGS) entry which is preliminary data.</text>
</comment>
<accession>A0A084UBI8</accession>
<protein>
    <submittedName>
        <fullName evidence="1">Uncharacterized protein</fullName>
    </submittedName>
</protein>
<name>A0A084UBI8_9HYPH</name>
<dbReference type="OrthoDB" id="20930at2"/>
<evidence type="ECO:0000313" key="2">
    <source>
        <dbReference type="Proteomes" id="UP000053675"/>
    </source>
</evidence>